<keyword evidence="6" id="KW-1185">Reference proteome</keyword>
<dbReference type="Pfam" id="PF01553">
    <property type="entry name" value="Acyltransferase"/>
    <property type="match status" value="1"/>
</dbReference>
<feature type="domain" description="Phospholipid/glycerol acyltransferase" evidence="4">
    <location>
        <begin position="77"/>
        <end position="191"/>
    </location>
</feature>
<dbReference type="PANTHER" id="PTHR10434:SF40">
    <property type="entry name" value="1-ACYL-SN-GLYCEROL-3-PHOSPHATE ACYLTRANSFERASE"/>
    <property type="match status" value="1"/>
</dbReference>
<keyword evidence="3 5" id="KW-0012">Acyltransferase</keyword>
<keyword evidence="2 5" id="KW-0808">Transferase</keyword>
<dbReference type="Proteomes" id="UP000246569">
    <property type="component" value="Unassembled WGS sequence"/>
</dbReference>
<evidence type="ECO:0000313" key="6">
    <source>
        <dbReference type="Proteomes" id="UP000246569"/>
    </source>
</evidence>
<comment type="caution">
    <text evidence="5">The sequence shown here is derived from an EMBL/GenBank/DDBJ whole genome shotgun (WGS) entry which is preliminary data.</text>
</comment>
<dbReference type="CDD" id="cd07989">
    <property type="entry name" value="LPLAT_AGPAT-like"/>
    <property type="match status" value="1"/>
</dbReference>
<dbReference type="SUPFAM" id="SSF69593">
    <property type="entry name" value="Glycerol-3-phosphate (1)-acyltransferase"/>
    <property type="match status" value="1"/>
</dbReference>
<dbReference type="GO" id="GO:0003841">
    <property type="term" value="F:1-acylglycerol-3-phosphate O-acyltransferase activity"/>
    <property type="evidence" value="ECO:0007669"/>
    <property type="project" value="TreeGrafter"/>
</dbReference>
<name>A0A317N3W2_9GAMM</name>
<evidence type="ECO:0000256" key="3">
    <source>
        <dbReference type="ARBA" id="ARBA00023315"/>
    </source>
</evidence>
<proteinExistence type="predicted"/>
<accession>A0A317N3W2</accession>
<dbReference type="RefSeq" id="WP_246004557.1">
    <property type="nucleotide sequence ID" value="NZ_QGTJ01000002.1"/>
</dbReference>
<dbReference type="InterPro" id="IPR002123">
    <property type="entry name" value="Plipid/glycerol_acylTrfase"/>
</dbReference>
<organism evidence="5 6">
    <name type="scientific">Plasticicumulans acidivorans</name>
    <dbReference type="NCBI Taxonomy" id="886464"/>
    <lineage>
        <taxon>Bacteria</taxon>
        <taxon>Pseudomonadati</taxon>
        <taxon>Pseudomonadota</taxon>
        <taxon>Gammaproteobacteria</taxon>
        <taxon>Candidatus Competibacteraceae</taxon>
        <taxon>Plasticicumulans</taxon>
    </lineage>
</organism>
<sequence>MNSIPMLWLRSALFEVVRIPLVVTWSLLSLLTWPLPLRYRYLFISQWARMTLAWLRITCGVRWQVRGLENIPRDTPVVVMCKHQSAWETLYLQRLFVPQAWVLKRELLWLPAFGWALALTRPIAINRGDGRQAIKQVMVQGKERLDDGETVVIFPEGTRVAPGTRGTYHAGGAMLATHAGYPVLPITHNAGECWPRNGFLKYPGTVQVVIGPLMPVTGKSSKQLIGAVEVWIEDTLATLPPARQS</sequence>
<dbReference type="PANTHER" id="PTHR10434">
    <property type="entry name" value="1-ACYL-SN-GLYCEROL-3-PHOSPHATE ACYLTRANSFERASE"/>
    <property type="match status" value="1"/>
</dbReference>
<dbReference type="EMBL" id="QGTJ01000002">
    <property type="protein sequence ID" value="PWV64847.1"/>
    <property type="molecule type" value="Genomic_DNA"/>
</dbReference>
<evidence type="ECO:0000256" key="1">
    <source>
        <dbReference type="ARBA" id="ARBA00005189"/>
    </source>
</evidence>
<dbReference type="SMART" id="SM00563">
    <property type="entry name" value="PlsC"/>
    <property type="match status" value="1"/>
</dbReference>
<protein>
    <submittedName>
        <fullName evidence="5">1-acyl-sn-glycerol-3-phosphate acyltransferase</fullName>
    </submittedName>
</protein>
<reference evidence="5 6" key="1">
    <citation type="submission" date="2018-05" db="EMBL/GenBank/DDBJ databases">
        <title>Genomic Encyclopedia of Type Strains, Phase IV (KMG-IV): sequencing the most valuable type-strain genomes for metagenomic binning, comparative biology and taxonomic classification.</title>
        <authorList>
            <person name="Goeker M."/>
        </authorList>
    </citation>
    <scope>NUCLEOTIDE SEQUENCE [LARGE SCALE GENOMIC DNA]</scope>
    <source>
        <strain evidence="5 6">DSM 23606</strain>
    </source>
</reference>
<comment type="pathway">
    <text evidence="1">Lipid metabolism.</text>
</comment>
<evidence type="ECO:0000313" key="5">
    <source>
        <dbReference type="EMBL" id="PWV64847.1"/>
    </source>
</evidence>
<gene>
    <name evidence="5" type="ORF">C7443_102501</name>
</gene>
<evidence type="ECO:0000256" key="2">
    <source>
        <dbReference type="ARBA" id="ARBA00022679"/>
    </source>
</evidence>
<evidence type="ECO:0000259" key="4">
    <source>
        <dbReference type="SMART" id="SM00563"/>
    </source>
</evidence>
<dbReference type="AlphaFoldDB" id="A0A317N3W2"/>
<dbReference type="GO" id="GO:0006654">
    <property type="term" value="P:phosphatidic acid biosynthetic process"/>
    <property type="evidence" value="ECO:0007669"/>
    <property type="project" value="TreeGrafter"/>
</dbReference>